<dbReference type="EMBL" id="LO017727">
    <property type="protein sequence ID" value="CRH05539.1"/>
    <property type="molecule type" value="Genomic_DNA"/>
</dbReference>
<gene>
    <name evidence="3" type="ORF">MAGMO_1349</name>
</gene>
<dbReference type="AlphaFoldDB" id="A0A1S7LHH9"/>
<proteinExistence type="inferred from homology"/>
<evidence type="ECO:0000256" key="1">
    <source>
        <dbReference type="ARBA" id="ARBA00006547"/>
    </source>
</evidence>
<dbReference type="InterPro" id="IPR038765">
    <property type="entry name" value="Papain-like_cys_pep_sf"/>
</dbReference>
<dbReference type="Pfam" id="PF00797">
    <property type="entry name" value="Acetyltransf_2"/>
    <property type="match status" value="1"/>
</dbReference>
<dbReference type="InterPro" id="IPR001447">
    <property type="entry name" value="Arylamine_N-AcTrfase"/>
</dbReference>
<dbReference type="SUPFAM" id="SSF54001">
    <property type="entry name" value="Cysteine proteinases"/>
    <property type="match status" value="1"/>
</dbReference>
<reference evidence="3" key="1">
    <citation type="submission" date="2015-04" db="EMBL/GenBank/DDBJ databases">
        <authorList>
            <person name="Syromyatnikov M.Y."/>
            <person name="Popov V.N."/>
        </authorList>
    </citation>
    <scope>NUCLEOTIDE SEQUENCE</scope>
    <source>
        <strain evidence="3">MO-1</strain>
    </source>
</reference>
<protein>
    <submittedName>
        <fullName evidence="3">Putative N-hydroxyarylamine O-acetyltransferase</fullName>
    </submittedName>
</protein>
<evidence type="ECO:0000313" key="3">
    <source>
        <dbReference type="EMBL" id="CRH05539.1"/>
    </source>
</evidence>
<dbReference type="GO" id="GO:0016407">
    <property type="term" value="F:acetyltransferase activity"/>
    <property type="evidence" value="ECO:0007669"/>
    <property type="project" value="InterPro"/>
</dbReference>
<dbReference type="PANTHER" id="PTHR11786">
    <property type="entry name" value="N-HYDROXYARYLAMINE O-ACETYLTRANSFERASE"/>
    <property type="match status" value="1"/>
</dbReference>
<name>A0A1S7LHH9_MAGMO</name>
<dbReference type="PRINTS" id="PR01543">
    <property type="entry name" value="ANATRNSFRASE"/>
</dbReference>
<sequence length="262" mass="29520">MFEKQAYLQRIHLKQEIAASLDGLRALHHAHLSAIPFENFDVLLGRKISLKPQDLFHKLVEKQRGGYCYEVNGLFLMALQAFGFEARALLGRVHLSGTPTGREHQLSLITLDEKLWIADVGFGGKTPPEPMPLIVDQPIAFADQTMRLMESQAFGFMLQSRGQEGWEDLYSFDLSYVCQGDIDQGNFFSSTAPDTFLSTERIATLQTKWGVMTLLNHTLKKREQGGEQVIELQDGPGYIKALEEHFSIKLDATCAEFSPRTL</sequence>
<dbReference type="PANTHER" id="PTHR11786:SF0">
    <property type="entry name" value="ARYLAMINE N-ACETYLTRANSFERASE 4-RELATED"/>
    <property type="match status" value="1"/>
</dbReference>
<keyword evidence="3" id="KW-0808">Transferase</keyword>
<comment type="similarity">
    <text evidence="1 2">Belongs to the arylamine N-acetyltransferase family.</text>
</comment>
<dbReference type="Gene3D" id="3.30.2140.10">
    <property type="entry name" value="Arylamine N-acetyltransferase"/>
    <property type="match status" value="1"/>
</dbReference>
<dbReference type="Gene3D" id="2.40.128.150">
    <property type="entry name" value="Cysteine proteinases"/>
    <property type="match status" value="1"/>
</dbReference>
<evidence type="ECO:0000256" key="2">
    <source>
        <dbReference type="RuleBase" id="RU003452"/>
    </source>
</evidence>
<organism evidence="3">
    <name type="scientific">Magnetococcus massalia (strain MO-1)</name>
    <dbReference type="NCBI Taxonomy" id="451514"/>
    <lineage>
        <taxon>Bacteria</taxon>
        <taxon>Pseudomonadati</taxon>
        <taxon>Pseudomonadota</taxon>
        <taxon>Magnetococcia</taxon>
        <taxon>Magnetococcales</taxon>
        <taxon>Magnetococcaceae</taxon>
        <taxon>Magnetococcus</taxon>
    </lineage>
</organism>
<accession>A0A1S7LHH9</accession>